<feature type="chain" id="PRO_5034401742" evidence="2">
    <location>
        <begin position="29"/>
        <end position="172"/>
    </location>
</feature>
<feature type="compositionally biased region" description="Basic and acidic residues" evidence="1">
    <location>
        <begin position="141"/>
        <end position="150"/>
    </location>
</feature>
<dbReference type="Proteomes" id="UP000620124">
    <property type="component" value="Unassembled WGS sequence"/>
</dbReference>
<evidence type="ECO:0000256" key="2">
    <source>
        <dbReference type="SAM" id="SignalP"/>
    </source>
</evidence>
<accession>A0A8H6Z438</accession>
<name>A0A8H6Z438_9AGAR</name>
<comment type="caution">
    <text evidence="3">The sequence shown here is derived from an EMBL/GenBank/DDBJ whole genome shotgun (WGS) entry which is preliminary data.</text>
</comment>
<keyword evidence="2" id="KW-0732">Signal</keyword>
<proteinExistence type="predicted"/>
<dbReference type="AlphaFoldDB" id="A0A8H6Z438"/>
<sequence length="172" mass="19141">MAPSFQVSYLSTPLLAFLLLPTMIKTACEHSTVSRLVVVSSEMYYWASIEKEVRENPDMLKRFGSQEYWTSIQMASRYLLTELLNVVNARLAPGAPIVDANSRSHRAPLALLFAYSMEVGSQYLVWAAIAHQDEENEGDETFIHGRRNPDPSDLVISEEGEEDGGSALGRDG</sequence>
<protein>
    <submittedName>
        <fullName evidence="3">Short-chain dehydrogenase</fullName>
    </submittedName>
</protein>
<reference evidence="3" key="1">
    <citation type="submission" date="2020-05" db="EMBL/GenBank/DDBJ databases">
        <title>Mycena genomes resolve the evolution of fungal bioluminescence.</title>
        <authorList>
            <person name="Tsai I.J."/>
        </authorList>
    </citation>
    <scope>NUCLEOTIDE SEQUENCE</scope>
    <source>
        <strain evidence="3">CCC161011</strain>
    </source>
</reference>
<keyword evidence="4" id="KW-1185">Reference proteome</keyword>
<evidence type="ECO:0000313" key="4">
    <source>
        <dbReference type="Proteomes" id="UP000620124"/>
    </source>
</evidence>
<organism evidence="3 4">
    <name type="scientific">Mycena venus</name>
    <dbReference type="NCBI Taxonomy" id="2733690"/>
    <lineage>
        <taxon>Eukaryota</taxon>
        <taxon>Fungi</taxon>
        <taxon>Dikarya</taxon>
        <taxon>Basidiomycota</taxon>
        <taxon>Agaricomycotina</taxon>
        <taxon>Agaricomycetes</taxon>
        <taxon>Agaricomycetidae</taxon>
        <taxon>Agaricales</taxon>
        <taxon>Marasmiineae</taxon>
        <taxon>Mycenaceae</taxon>
        <taxon>Mycena</taxon>
    </lineage>
</organism>
<feature type="region of interest" description="Disordered" evidence="1">
    <location>
        <begin position="138"/>
        <end position="172"/>
    </location>
</feature>
<dbReference type="EMBL" id="JACAZI010000002">
    <property type="protein sequence ID" value="KAF7369501.1"/>
    <property type="molecule type" value="Genomic_DNA"/>
</dbReference>
<evidence type="ECO:0000256" key="1">
    <source>
        <dbReference type="SAM" id="MobiDB-lite"/>
    </source>
</evidence>
<gene>
    <name evidence="3" type="ORF">MVEN_00279900</name>
</gene>
<feature type="signal peptide" evidence="2">
    <location>
        <begin position="1"/>
        <end position="28"/>
    </location>
</feature>
<dbReference type="OrthoDB" id="542013at2759"/>
<evidence type="ECO:0000313" key="3">
    <source>
        <dbReference type="EMBL" id="KAF7369501.1"/>
    </source>
</evidence>